<keyword evidence="2" id="KW-1185">Reference proteome</keyword>
<proteinExistence type="predicted"/>
<dbReference type="Proteomes" id="UP000054248">
    <property type="component" value="Unassembled WGS sequence"/>
</dbReference>
<dbReference type="InterPro" id="IPR011333">
    <property type="entry name" value="SKP1/BTB/POZ_sf"/>
</dbReference>
<protein>
    <recommendedName>
        <fullName evidence="3">BTB domain-containing protein</fullName>
    </recommendedName>
</protein>
<dbReference type="OrthoDB" id="3218112at2759"/>
<dbReference type="STRING" id="1051891.A0A0C3LAV6"/>
<dbReference type="HOGENOM" id="CLU_457235_0_0_1"/>
<name>A0A0C3LAV6_9AGAM</name>
<evidence type="ECO:0000313" key="2">
    <source>
        <dbReference type="Proteomes" id="UP000054248"/>
    </source>
</evidence>
<accession>A0A0C3LAV6</accession>
<evidence type="ECO:0000313" key="1">
    <source>
        <dbReference type="EMBL" id="KIO18637.1"/>
    </source>
</evidence>
<sequence>MSDAPNAEQSISITIDGTAYRKHNKHWYPDGNIIFTVENLAFRVFKSFLIRRSEVMALVLTVPQPNEPSEDNRTSHNQQSMIDGIPVVSLSDPARDFDLLLDMILPQTCASAPISSDTPWGKLLGLAQIAQKYGVDDVLAQTVVILDGILPTTDNQGAYTGPTDPICVIEWARRCSLPQYLPMAFYYLTTIQWGLHNIDLRTIQRLPPSDQVRIQQGRAKLQSEVIKAAVTRWENTCVGSWRPEKGCPSRDRSCWMGYEGKAWDADANEERWTNLLLHPLEELSKRVDDREIIPLSGVCSSCRQEFIEANRRMRRDLRAKVMYSNSDSDMEDCPRVIRVINWKDPRTPVIIGGTHYYKDLYHWYDDGNIILIVQDNAFRIFQSILIKRSQVLKDVLGLPPATATNEANGSVSDRQPILFEGAPVVRLNDKARHFQLLLNVLLPKDFDKLPISEDLRREDLMGLTQIAKKYEFDDVTARAVSVLQKVLPTKEQPDKPISTRNSSFNIRLWVQVINWARLCGLPQFLPLPFYHLATNEWKDANPESLSKAVSSGSVEDSYRPRNVAGFNLRGWGFPAWEGVPRQRMWDDTRRTNVERRN</sequence>
<dbReference type="Gene3D" id="3.30.710.10">
    <property type="entry name" value="Potassium Channel Kv1.1, Chain A"/>
    <property type="match status" value="1"/>
</dbReference>
<dbReference type="AlphaFoldDB" id="A0A0C3LAV6"/>
<dbReference type="EMBL" id="KN823272">
    <property type="protein sequence ID" value="KIO18637.1"/>
    <property type="molecule type" value="Genomic_DNA"/>
</dbReference>
<organism evidence="1 2">
    <name type="scientific">Tulasnella calospora MUT 4182</name>
    <dbReference type="NCBI Taxonomy" id="1051891"/>
    <lineage>
        <taxon>Eukaryota</taxon>
        <taxon>Fungi</taxon>
        <taxon>Dikarya</taxon>
        <taxon>Basidiomycota</taxon>
        <taxon>Agaricomycotina</taxon>
        <taxon>Agaricomycetes</taxon>
        <taxon>Cantharellales</taxon>
        <taxon>Tulasnellaceae</taxon>
        <taxon>Tulasnella</taxon>
    </lineage>
</organism>
<reference evidence="2" key="2">
    <citation type="submission" date="2015-01" db="EMBL/GenBank/DDBJ databases">
        <title>Evolutionary Origins and Diversification of the Mycorrhizal Mutualists.</title>
        <authorList>
            <consortium name="DOE Joint Genome Institute"/>
            <consortium name="Mycorrhizal Genomics Consortium"/>
            <person name="Kohler A."/>
            <person name="Kuo A."/>
            <person name="Nagy L.G."/>
            <person name="Floudas D."/>
            <person name="Copeland A."/>
            <person name="Barry K.W."/>
            <person name="Cichocki N."/>
            <person name="Veneault-Fourrey C."/>
            <person name="LaButti K."/>
            <person name="Lindquist E.A."/>
            <person name="Lipzen A."/>
            <person name="Lundell T."/>
            <person name="Morin E."/>
            <person name="Murat C."/>
            <person name="Riley R."/>
            <person name="Ohm R."/>
            <person name="Sun H."/>
            <person name="Tunlid A."/>
            <person name="Henrissat B."/>
            <person name="Grigoriev I.V."/>
            <person name="Hibbett D.S."/>
            <person name="Martin F."/>
        </authorList>
    </citation>
    <scope>NUCLEOTIDE SEQUENCE [LARGE SCALE GENOMIC DNA]</scope>
    <source>
        <strain evidence="2">MUT 4182</strain>
    </source>
</reference>
<reference evidence="1 2" key="1">
    <citation type="submission" date="2014-04" db="EMBL/GenBank/DDBJ databases">
        <authorList>
            <consortium name="DOE Joint Genome Institute"/>
            <person name="Kuo A."/>
            <person name="Girlanda M."/>
            <person name="Perotto S."/>
            <person name="Kohler A."/>
            <person name="Nagy L.G."/>
            <person name="Floudas D."/>
            <person name="Copeland A."/>
            <person name="Barry K.W."/>
            <person name="Cichocki N."/>
            <person name="Veneault-Fourrey C."/>
            <person name="LaButti K."/>
            <person name="Lindquist E.A."/>
            <person name="Lipzen A."/>
            <person name="Lundell T."/>
            <person name="Morin E."/>
            <person name="Murat C."/>
            <person name="Sun H."/>
            <person name="Tunlid A."/>
            <person name="Henrissat B."/>
            <person name="Grigoriev I.V."/>
            <person name="Hibbett D.S."/>
            <person name="Martin F."/>
            <person name="Nordberg H.P."/>
            <person name="Cantor M.N."/>
            <person name="Hua S.X."/>
        </authorList>
    </citation>
    <scope>NUCLEOTIDE SEQUENCE [LARGE SCALE GENOMIC DNA]</scope>
    <source>
        <strain evidence="1 2">MUT 4182</strain>
    </source>
</reference>
<gene>
    <name evidence="1" type="ORF">M407DRAFT_31713</name>
</gene>
<evidence type="ECO:0008006" key="3">
    <source>
        <dbReference type="Google" id="ProtNLM"/>
    </source>
</evidence>